<sequence>MQQNEKQAARKLFIKTASAFFMGHIGGVIIAFIFCFGLSGLFEGNGIFVLIPVVLFVYSYPAYGTMWNAGHRDLNAANFGHTTLHRWKGLVYGLAGMIPVILISLGFILSKFGLLFNFVMPYKVINAEIWPIINLINTSIYLPEFTYGQVFLIAACSLIPVLIGEFGYLMGTYDISIKQKMVYRNEKKK</sequence>
<dbReference type="RefSeq" id="WP_204445550.1">
    <property type="nucleotide sequence ID" value="NZ_JACJKY010000006.1"/>
</dbReference>
<keyword evidence="3" id="KW-1185">Reference proteome</keyword>
<feature type="transmembrane region" description="Helical" evidence="1">
    <location>
        <begin position="12"/>
        <end position="41"/>
    </location>
</feature>
<protein>
    <submittedName>
        <fullName evidence="2">Uncharacterized protein</fullName>
    </submittedName>
</protein>
<reference evidence="2" key="1">
    <citation type="submission" date="2020-08" db="EMBL/GenBank/DDBJ databases">
        <authorList>
            <person name="Cejkova D."/>
            <person name="Kubasova T."/>
            <person name="Jahodarova E."/>
            <person name="Rychlik I."/>
        </authorList>
    </citation>
    <scope>NUCLEOTIDE SEQUENCE</scope>
    <source>
        <strain evidence="2">An559</strain>
    </source>
</reference>
<feature type="transmembrane region" description="Helical" evidence="1">
    <location>
        <begin position="47"/>
        <end position="69"/>
    </location>
</feature>
<evidence type="ECO:0000313" key="2">
    <source>
        <dbReference type="EMBL" id="MBM6920555.1"/>
    </source>
</evidence>
<feature type="transmembrane region" description="Helical" evidence="1">
    <location>
        <begin position="90"/>
        <end position="110"/>
    </location>
</feature>
<proteinExistence type="predicted"/>
<gene>
    <name evidence="2" type="ORF">H6A12_05215</name>
</gene>
<dbReference type="AlphaFoldDB" id="A0A938X646"/>
<accession>A0A938X646</accession>
<evidence type="ECO:0000313" key="3">
    <source>
        <dbReference type="Proteomes" id="UP000774750"/>
    </source>
</evidence>
<reference evidence="2" key="2">
    <citation type="journal article" date="2021" name="Sci. Rep.">
        <title>The distribution of antibiotic resistance genes in chicken gut microbiota commensals.</title>
        <authorList>
            <person name="Juricova H."/>
            <person name="Matiasovicova J."/>
            <person name="Kubasova T."/>
            <person name="Cejkova D."/>
            <person name="Rychlik I."/>
        </authorList>
    </citation>
    <scope>NUCLEOTIDE SEQUENCE</scope>
    <source>
        <strain evidence="2">An559</strain>
    </source>
</reference>
<evidence type="ECO:0000256" key="1">
    <source>
        <dbReference type="SAM" id="Phobius"/>
    </source>
</evidence>
<keyword evidence="1" id="KW-1133">Transmembrane helix</keyword>
<keyword evidence="1" id="KW-0472">Membrane</keyword>
<name>A0A938X646_9FIRM</name>
<comment type="caution">
    <text evidence="2">The sequence shown here is derived from an EMBL/GenBank/DDBJ whole genome shotgun (WGS) entry which is preliminary data.</text>
</comment>
<dbReference type="EMBL" id="JACJKY010000006">
    <property type="protein sequence ID" value="MBM6920555.1"/>
    <property type="molecule type" value="Genomic_DNA"/>
</dbReference>
<dbReference type="Proteomes" id="UP000774750">
    <property type="component" value="Unassembled WGS sequence"/>
</dbReference>
<keyword evidence="1" id="KW-0812">Transmembrane</keyword>
<organism evidence="2 3">
    <name type="scientific">Merdimmobilis hominis</name>
    <dbReference type="NCBI Taxonomy" id="2897707"/>
    <lineage>
        <taxon>Bacteria</taxon>
        <taxon>Bacillati</taxon>
        <taxon>Bacillota</taxon>
        <taxon>Clostridia</taxon>
        <taxon>Eubacteriales</taxon>
        <taxon>Oscillospiraceae</taxon>
        <taxon>Merdimmobilis</taxon>
    </lineage>
</organism>
<feature type="transmembrane region" description="Helical" evidence="1">
    <location>
        <begin position="150"/>
        <end position="171"/>
    </location>
</feature>